<dbReference type="OrthoDB" id="4950117at2759"/>
<dbReference type="GeneID" id="68353035"/>
<protein>
    <recommendedName>
        <fullName evidence="4">Extracellular membrane protein CFEM domain-containing protein</fullName>
    </recommendedName>
</protein>
<dbReference type="Proteomes" id="UP000824596">
    <property type="component" value="Unassembled WGS sequence"/>
</dbReference>
<evidence type="ECO:0000313" key="2">
    <source>
        <dbReference type="EMBL" id="KAH0965890.1"/>
    </source>
</evidence>
<keyword evidence="1" id="KW-0732">Signal</keyword>
<reference evidence="2" key="1">
    <citation type="submission" date="2021-09" db="EMBL/GenBank/DDBJ databases">
        <title>A high-quality genome of the endoparasitic fungus Hirsutella rhossiliensis with a comparison of Hirsutella genomes reveals transposable elements contributing to genome size variation.</title>
        <authorList>
            <person name="Lin R."/>
            <person name="Jiao Y."/>
            <person name="Sun X."/>
            <person name="Ling J."/>
            <person name="Xie B."/>
            <person name="Cheng X."/>
        </authorList>
    </citation>
    <scope>NUCLEOTIDE SEQUENCE</scope>
    <source>
        <strain evidence="2">HR02</strain>
    </source>
</reference>
<proteinExistence type="predicted"/>
<evidence type="ECO:0000313" key="3">
    <source>
        <dbReference type="Proteomes" id="UP000824596"/>
    </source>
</evidence>
<feature type="chain" id="PRO_5040254115" description="Extracellular membrane protein CFEM domain-containing protein" evidence="1">
    <location>
        <begin position="22"/>
        <end position="70"/>
    </location>
</feature>
<organism evidence="2 3">
    <name type="scientific">Hirsutella rhossiliensis</name>
    <dbReference type="NCBI Taxonomy" id="111463"/>
    <lineage>
        <taxon>Eukaryota</taxon>
        <taxon>Fungi</taxon>
        <taxon>Dikarya</taxon>
        <taxon>Ascomycota</taxon>
        <taxon>Pezizomycotina</taxon>
        <taxon>Sordariomycetes</taxon>
        <taxon>Hypocreomycetidae</taxon>
        <taxon>Hypocreales</taxon>
        <taxon>Ophiocordycipitaceae</taxon>
        <taxon>Hirsutella</taxon>
    </lineage>
</organism>
<dbReference type="EMBL" id="JAIZPD010000003">
    <property type="protein sequence ID" value="KAH0965890.1"/>
    <property type="molecule type" value="Genomic_DNA"/>
</dbReference>
<comment type="caution">
    <text evidence="2">The sequence shown here is derived from an EMBL/GenBank/DDBJ whole genome shotgun (WGS) entry which is preliminary data.</text>
</comment>
<evidence type="ECO:0008006" key="4">
    <source>
        <dbReference type="Google" id="ProtNLM"/>
    </source>
</evidence>
<accession>A0A9P8N2Z3</accession>
<name>A0A9P8N2Z3_9HYPO</name>
<evidence type="ECO:0000256" key="1">
    <source>
        <dbReference type="SAM" id="SignalP"/>
    </source>
</evidence>
<dbReference type="AlphaFoldDB" id="A0A9P8N2Z3"/>
<gene>
    <name evidence="2" type="ORF">HRG_03906</name>
</gene>
<sequence>MLFSAILSTGIALLGATTAAALPAGPSTDNACCCCDVSREAIACTHTISKADCFCTAVVCPKNAPIIIDD</sequence>
<dbReference type="RefSeq" id="XP_044723403.1">
    <property type="nucleotide sequence ID" value="XM_044862377.1"/>
</dbReference>
<keyword evidence="3" id="KW-1185">Reference proteome</keyword>
<feature type="signal peptide" evidence="1">
    <location>
        <begin position="1"/>
        <end position="21"/>
    </location>
</feature>